<accession>A0A7M7QGH9</accession>
<dbReference type="Gene3D" id="1.10.150.50">
    <property type="entry name" value="Transcription Factor, Ets-1"/>
    <property type="match status" value="1"/>
</dbReference>
<organism evidence="3 4">
    <name type="scientific">Nasonia vitripennis</name>
    <name type="common">Parasitic wasp</name>
    <dbReference type="NCBI Taxonomy" id="7425"/>
    <lineage>
        <taxon>Eukaryota</taxon>
        <taxon>Metazoa</taxon>
        <taxon>Ecdysozoa</taxon>
        <taxon>Arthropoda</taxon>
        <taxon>Hexapoda</taxon>
        <taxon>Insecta</taxon>
        <taxon>Pterygota</taxon>
        <taxon>Neoptera</taxon>
        <taxon>Endopterygota</taxon>
        <taxon>Hymenoptera</taxon>
        <taxon>Apocrita</taxon>
        <taxon>Proctotrupomorpha</taxon>
        <taxon>Chalcidoidea</taxon>
        <taxon>Pteromalidae</taxon>
        <taxon>Pteromalinae</taxon>
        <taxon>Nasonia</taxon>
    </lineage>
</organism>
<dbReference type="InterPro" id="IPR013761">
    <property type="entry name" value="SAM/pointed_sf"/>
</dbReference>
<name>A0A7M7QGH9_NASVI</name>
<dbReference type="SMART" id="SM00454">
    <property type="entry name" value="SAM"/>
    <property type="match status" value="1"/>
</dbReference>
<feature type="domain" description="SAM" evidence="2">
    <location>
        <begin position="735"/>
        <end position="797"/>
    </location>
</feature>
<dbReference type="InterPro" id="IPR001660">
    <property type="entry name" value="SAM"/>
</dbReference>
<dbReference type="PROSITE" id="PS50818">
    <property type="entry name" value="INTEIN_C_TER"/>
    <property type="match status" value="1"/>
</dbReference>
<dbReference type="OrthoDB" id="8188202at2759"/>
<dbReference type="EnsemblMetazoa" id="XM_031929964">
    <property type="protein sequence ID" value="XP_031785824"/>
    <property type="gene ID" value="LOC103316546"/>
</dbReference>
<evidence type="ECO:0000259" key="2">
    <source>
        <dbReference type="SMART" id="SM00454"/>
    </source>
</evidence>
<sequence>MEKTAQTTQNCSNYKYNVSDNKSNTATQGVTSSMSHDFQKLTSKTTKQPLELPYSLCSEIQSAYAENQNFEKKMLPNPHLEANWFDLQIQRASDQMQTIKQIKSIENPTTTEIMNVQDVTYQYHNFIKDNSQTSISHQCYDKKPDKFLSEIDLPSNSMEISKELQIYADNSYVPYNQNRVSAFQEKYENNGTNINIHSKSDIEIAKCSTKIGKAVSHPHLLYRDQTNNTNKSLTVINYQNKTFVTDVTTNNDKCKMFMKEMQIERIHKKNFTSENIDLCTPESSLEISTSVKQMSLDERLELEKAKKTLPENCEDNCETISTKSQKDSYIKQTNKIIQNCGQDEQKSFFVTDTSEFAKKAQQTDITKERTLYNKFANFKNYDKIKLNADQFKVHQQDADSDYEKTEQCSSVIDSGRGSVACSSEKKCSAEEFDCLKGQDAEWIDIVESELSNILGPNNIPTINHSNFSDSVSSVTPPLPPVTPPKNSRVAQNKFGNSLDYSKKLYYDDYIRNLETQHHRNVINKRDITGYKKQKINNYNDRMEAGYLTSTTTGLDLDSMLDRSDSDFSINDARTIKKQLDGLEYMYSEVLKLLGNGSKQRRKRRGLASYGSVSSLPTSSVSSRPLTKHYDKKKSHFIEDRTMKTKDIKNINKRFQRLESHVVTLARSVAHLSSEMRTQHLMIQEMENIRGEISNLRTQTNMAMIRSQSQPVLKDSDLPALSNPSRVKKLTKFFGVEPPLLRLFLRELGYEKYANSFEKEKIGMVELPYLSEERLQEMGVPLGPRLRILQEARISVCKNTVYVI</sequence>
<keyword evidence="4" id="KW-1185">Reference proteome</keyword>
<dbReference type="RefSeq" id="XP_031785824.1">
    <property type="nucleotide sequence ID" value="XM_031929964.2"/>
</dbReference>
<evidence type="ECO:0000313" key="3">
    <source>
        <dbReference type="EnsemblMetazoa" id="XP_031785824"/>
    </source>
</evidence>
<feature type="compositionally biased region" description="Low complexity" evidence="1">
    <location>
        <begin position="611"/>
        <end position="624"/>
    </location>
</feature>
<dbReference type="InParanoid" id="A0A7M7QGH9"/>
<dbReference type="SUPFAM" id="SSF47769">
    <property type="entry name" value="SAM/Pointed domain"/>
    <property type="match status" value="1"/>
</dbReference>
<feature type="compositionally biased region" description="Basic residues" evidence="1">
    <location>
        <begin position="625"/>
        <end position="634"/>
    </location>
</feature>
<protein>
    <recommendedName>
        <fullName evidence="2">SAM domain-containing protein</fullName>
    </recommendedName>
</protein>
<dbReference type="InterPro" id="IPR030934">
    <property type="entry name" value="Intein_C"/>
</dbReference>
<dbReference type="AlphaFoldDB" id="A0A7M7QGH9"/>
<feature type="region of interest" description="Disordered" evidence="1">
    <location>
        <begin position="601"/>
        <end position="637"/>
    </location>
</feature>
<dbReference type="GeneID" id="103316546"/>
<dbReference type="SMR" id="A0A7M7QGH9"/>
<dbReference type="CDD" id="cd09487">
    <property type="entry name" value="SAM_superfamily"/>
    <property type="match status" value="1"/>
</dbReference>
<dbReference type="Pfam" id="PF00536">
    <property type="entry name" value="SAM_1"/>
    <property type="match status" value="1"/>
</dbReference>
<reference evidence="3" key="1">
    <citation type="submission" date="2021-01" db="UniProtKB">
        <authorList>
            <consortium name="EnsemblMetazoa"/>
        </authorList>
    </citation>
    <scope>IDENTIFICATION</scope>
</reference>
<dbReference type="Proteomes" id="UP000002358">
    <property type="component" value="Unassembled WGS sequence"/>
</dbReference>
<evidence type="ECO:0000256" key="1">
    <source>
        <dbReference type="SAM" id="MobiDB-lite"/>
    </source>
</evidence>
<proteinExistence type="predicted"/>
<evidence type="ECO:0000313" key="4">
    <source>
        <dbReference type="Proteomes" id="UP000002358"/>
    </source>
</evidence>
<dbReference type="KEGG" id="nvi:103316546"/>